<protein>
    <recommendedName>
        <fullName evidence="3">F-box domain-containing protein</fullName>
    </recommendedName>
</protein>
<comment type="caution">
    <text evidence="1">The sequence shown here is derived from an EMBL/GenBank/DDBJ whole genome shotgun (WGS) entry which is preliminary data.</text>
</comment>
<dbReference type="Proteomes" id="UP001218188">
    <property type="component" value="Unassembled WGS sequence"/>
</dbReference>
<dbReference type="Gene3D" id="3.80.10.10">
    <property type="entry name" value="Ribonuclease Inhibitor"/>
    <property type="match status" value="1"/>
</dbReference>
<evidence type="ECO:0000313" key="2">
    <source>
        <dbReference type="Proteomes" id="UP001218188"/>
    </source>
</evidence>
<reference evidence="1" key="1">
    <citation type="submission" date="2023-03" db="EMBL/GenBank/DDBJ databases">
        <title>Massive genome expansion in bonnet fungi (Mycena s.s.) driven by repeated elements and novel gene families across ecological guilds.</title>
        <authorList>
            <consortium name="Lawrence Berkeley National Laboratory"/>
            <person name="Harder C.B."/>
            <person name="Miyauchi S."/>
            <person name="Viragh M."/>
            <person name="Kuo A."/>
            <person name="Thoen E."/>
            <person name="Andreopoulos B."/>
            <person name="Lu D."/>
            <person name="Skrede I."/>
            <person name="Drula E."/>
            <person name="Henrissat B."/>
            <person name="Morin E."/>
            <person name="Kohler A."/>
            <person name="Barry K."/>
            <person name="LaButti K."/>
            <person name="Morin E."/>
            <person name="Salamov A."/>
            <person name="Lipzen A."/>
            <person name="Mereny Z."/>
            <person name="Hegedus B."/>
            <person name="Baldrian P."/>
            <person name="Stursova M."/>
            <person name="Weitz H."/>
            <person name="Taylor A."/>
            <person name="Grigoriev I.V."/>
            <person name="Nagy L.G."/>
            <person name="Martin F."/>
            <person name="Kauserud H."/>
        </authorList>
    </citation>
    <scope>NUCLEOTIDE SEQUENCE</scope>
    <source>
        <strain evidence="1">CBHHK200</strain>
    </source>
</reference>
<dbReference type="AlphaFoldDB" id="A0AAD6S2K2"/>
<dbReference type="InterPro" id="IPR032675">
    <property type="entry name" value="LRR_dom_sf"/>
</dbReference>
<organism evidence="1 2">
    <name type="scientific">Mycena alexandri</name>
    <dbReference type="NCBI Taxonomy" id="1745969"/>
    <lineage>
        <taxon>Eukaryota</taxon>
        <taxon>Fungi</taxon>
        <taxon>Dikarya</taxon>
        <taxon>Basidiomycota</taxon>
        <taxon>Agaricomycotina</taxon>
        <taxon>Agaricomycetes</taxon>
        <taxon>Agaricomycetidae</taxon>
        <taxon>Agaricales</taxon>
        <taxon>Marasmiineae</taxon>
        <taxon>Mycenaceae</taxon>
        <taxon>Mycena</taxon>
    </lineage>
</organism>
<accession>A0AAD6S2K2</accession>
<proteinExistence type="predicted"/>
<dbReference type="EMBL" id="JARJCM010000385">
    <property type="protein sequence ID" value="KAJ7017727.1"/>
    <property type="molecule type" value="Genomic_DNA"/>
</dbReference>
<sequence length="417" mass="46233">MTPTSETTSSIPAAALKIPYELTARIFVLCLPRDRRVRPSPKSAPLLLAQICGNWRAVAISIPELWNSIHLDFLRRVRYDGISALFGVDTYPVPAPIVKLSDSWFSRAAGLPLSITIRCADFGMSLPEGLIALIMAKFTQWGRLELRISQRDLAAFHRPGPFPMLQTLAIDVTDVRGLAWNQSMFSCAPNLQALRLGAPLWRTFRLPMAPGPPASVTALDFCLEGMGVTPEFFRPLGHFPNLRHLNISSRRIEYKDLSFIVAIPPIPTLRHLGIFLFSDIDATTITSFLTRSACMLTHLTLRTPGGDRWCDYFHLTGKPCNSSALLKCLEAVPSVVDISLVGDEALYPLFHRGDILPRLHTLRLTSWPSTTVHAAFLAVLRVRPALHSADLHLLHRVGEVTPPLNNDVLGPLHIRCG</sequence>
<name>A0AAD6S2K2_9AGAR</name>
<dbReference type="SUPFAM" id="SSF52047">
    <property type="entry name" value="RNI-like"/>
    <property type="match status" value="1"/>
</dbReference>
<evidence type="ECO:0008006" key="3">
    <source>
        <dbReference type="Google" id="ProtNLM"/>
    </source>
</evidence>
<gene>
    <name evidence="1" type="ORF">C8F04DRAFT_1405639</name>
</gene>
<evidence type="ECO:0000313" key="1">
    <source>
        <dbReference type="EMBL" id="KAJ7017727.1"/>
    </source>
</evidence>
<keyword evidence="2" id="KW-1185">Reference proteome</keyword>